<feature type="region of interest" description="Disordered" evidence="1">
    <location>
        <begin position="27"/>
        <end position="93"/>
    </location>
</feature>
<keyword evidence="2" id="KW-1185">Reference proteome</keyword>
<accession>A0AAJ6YLQ9</accession>
<dbReference type="AlphaFoldDB" id="A0AAJ6YLQ9"/>
<evidence type="ECO:0000313" key="2">
    <source>
        <dbReference type="Proteomes" id="UP000695007"/>
    </source>
</evidence>
<proteinExistence type="predicted"/>
<dbReference type="KEGG" id="csol:105364177"/>
<dbReference type="Proteomes" id="UP000695007">
    <property type="component" value="Unplaced"/>
</dbReference>
<sequence>MGTKVYLLVETDESNAAPLSRMITQLAKGAQPSSQDSRRSCPTHEPPENLGAIFSVIPPQQRTERGRAHPGGTQYHPSFCKPRFSSRETDSSERLPVIKSLSLAIPNTCPDSIGHEVRKSAIVAEACVDDTGEAHTKILVNSEAPKKNCAPSNPRLCKLECPLACSSRERRNGLEPTFAELRGKKFLYLPVKSSRCHNVGPILYDSTSTSSINSTNSGYYANRITPVVAEMKRCARNIPEARLIKYNACITRKDGMQDNCDPLTRRALKKCYRK</sequence>
<protein>
    <submittedName>
        <fullName evidence="3">Uncharacterized protein LOC105364177</fullName>
    </submittedName>
</protein>
<reference evidence="3" key="1">
    <citation type="submission" date="2025-08" db="UniProtKB">
        <authorList>
            <consortium name="RefSeq"/>
        </authorList>
    </citation>
    <scope>IDENTIFICATION</scope>
</reference>
<name>A0AAJ6YLQ9_9HYME</name>
<evidence type="ECO:0000256" key="1">
    <source>
        <dbReference type="SAM" id="MobiDB-lite"/>
    </source>
</evidence>
<gene>
    <name evidence="3" type="primary">LOC105364177</name>
</gene>
<evidence type="ECO:0000313" key="3">
    <source>
        <dbReference type="RefSeq" id="XP_011500350.1"/>
    </source>
</evidence>
<dbReference type="GeneID" id="105364177"/>
<organism evidence="2 3">
    <name type="scientific">Ceratosolen solmsi marchali</name>
    <dbReference type="NCBI Taxonomy" id="326594"/>
    <lineage>
        <taxon>Eukaryota</taxon>
        <taxon>Metazoa</taxon>
        <taxon>Ecdysozoa</taxon>
        <taxon>Arthropoda</taxon>
        <taxon>Hexapoda</taxon>
        <taxon>Insecta</taxon>
        <taxon>Pterygota</taxon>
        <taxon>Neoptera</taxon>
        <taxon>Endopterygota</taxon>
        <taxon>Hymenoptera</taxon>
        <taxon>Apocrita</taxon>
        <taxon>Proctotrupomorpha</taxon>
        <taxon>Chalcidoidea</taxon>
        <taxon>Agaonidae</taxon>
        <taxon>Agaoninae</taxon>
        <taxon>Ceratosolen</taxon>
    </lineage>
</organism>
<dbReference type="RefSeq" id="XP_011500350.1">
    <property type="nucleotide sequence ID" value="XM_011502048.1"/>
</dbReference>